<feature type="region of interest" description="Disordered" evidence="1">
    <location>
        <begin position="246"/>
        <end position="267"/>
    </location>
</feature>
<dbReference type="PANTHER" id="PTHR46483">
    <property type="entry name" value="PHOSPHOLIPASE A1 PLIP2, CHLOROPLASTIC"/>
    <property type="match status" value="1"/>
</dbReference>
<evidence type="ECO:0000313" key="3">
    <source>
        <dbReference type="Proteomes" id="UP000834106"/>
    </source>
</evidence>
<evidence type="ECO:0000313" key="2">
    <source>
        <dbReference type="EMBL" id="CAI9775417.1"/>
    </source>
</evidence>
<dbReference type="GO" id="GO:0008970">
    <property type="term" value="F:phospholipase A1 activity"/>
    <property type="evidence" value="ECO:0007669"/>
    <property type="project" value="InterPro"/>
</dbReference>
<protein>
    <submittedName>
        <fullName evidence="2">Uncharacterized protein</fullName>
    </submittedName>
</protein>
<keyword evidence="3" id="KW-1185">Reference proteome</keyword>
<dbReference type="PANTHER" id="PTHR46483:SF1">
    <property type="entry name" value="PHOSPHOLIPASE A1 PLIP1, CHLOROPLASTIC"/>
    <property type="match status" value="1"/>
</dbReference>
<evidence type="ECO:0000256" key="1">
    <source>
        <dbReference type="SAM" id="MobiDB-lite"/>
    </source>
</evidence>
<accession>A0AAD1ZYK1</accession>
<gene>
    <name evidence="2" type="ORF">FPE_LOCUS22847</name>
</gene>
<dbReference type="EMBL" id="OU503048">
    <property type="protein sequence ID" value="CAI9775417.1"/>
    <property type="molecule type" value="Genomic_DNA"/>
</dbReference>
<name>A0AAD1ZYK1_9LAMI</name>
<dbReference type="InterPro" id="IPR043367">
    <property type="entry name" value="PLIP1/2/3"/>
</dbReference>
<dbReference type="Proteomes" id="UP000834106">
    <property type="component" value="Chromosome 13"/>
</dbReference>
<feature type="compositionally biased region" description="Basic and acidic residues" evidence="1">
    <location>
        <begin position="256"/>
        <end position="267"/>
    </location>
</feature>
<organism evidence="2 3">
    <name type="scientific">Fraxinus pennsylvanica</name>
    <dbReference type="NCBI Taxonomy" id="56036"/>
    <lineage>
        <taxon>Eukaryota</taxon>
        <taxon>Viridiplantae</taxon>
        <taxon>Streptophyta</taxon>
        <taxon>Embryophyta</taxon>
        <taxon>Tracheophyta</taxon>
        <taxon>Spermatophyta</taxon>
        <taxon>Magnoliopsida</taxon>
        <taxon>eudicotyledons</taxon>
        <taxon>Gunneridae</taxon>
        <taxon>Pentapetalae</taxon>
        <taxon>asterids</taxon>
        <taxon>lamiids</taxon>
        <taxon>Lamiales</taxon>
        <taxon>Oleaceae</taxon>
        <taxon>Oleeae</taxon>
        <taxon>Fraxinus</taxon>
    </lineage>
</organism>
<sequence length="413" mass="46625">MACTLSSITSSQITNAACNNVLKEEGRLRRSFSSKELCQRTGMRRSYSENHLCCYKSHIQSSTTEPKLKNSRSMSFFNIPLSDTFRSFLFDPETSKERKMEQNMVEVDDHEEMDVEKKRLNWVEKLLEIRNIWKEKQLKDEGNVVKENEKDCDEDGGCEADYGNDEVDIHIDRETFSALLKHVSWSDAKLFSQLAFLSNLAYVITDIKTGDLRRYCGLDFVTSSLEKKAETAAIKVKIEQDSTSVPVTTPAMTDPLSEKKDNSEQRRYTRSSAAYEIAVAAASYLQSRAKDLISLGSEPQLTFDVSLGGRDEHQEMDEETANQHVHKSEMAACVAASTMTAVVAADEKQKQEAARDLQSLHSSPSDWFVCDDSKIHTRCFVIQGSDSMASWQANLLFEPTKFEGTDVPVHRGI</sequence>
<dbReference type="AlphaFoldDB" id="A0AAD1ZYK1"/>
<reference evidence="2" key="1">
    <citation type="submission" date="2023-05" db="EMBL/GenBank/DDBJ databases">
        <authorList>
            <person name="Huff M."/>
        </authorList>
    </citation>
    <scope>NUCLEOTIDE SEQUENCE</scope>
</reference>
<proteinExistence type="predicted"/>